<organism evidence="3 4">
    <name type="scientific">Polysphondylium violaceum</name>
    <dbReference type="NCBI Taxonomy" id="133409"/>
    <lineage>
        <taxon>Eukaryota</taxon>
        <taxon>Amoebozoa</taxon>
        <taxon>Evosea</taxon>
        <taxon>Eumycetozoa</taxon>
        <taxon>Dictyostelia</taxon>
        <taxon>Dictyosteliales</taxon>
        <taxon>Dictyosteliaceae</taxon>
        <taxon>Polysphondylium</taxon>
    </lineage>
</organism>
<dbReference type="PANTHER" id="PTHR23032">
    <property type="entry name" value="BRO1 DOMAIN-CONTAINING PROTEIN BROX"/>
    <property type="match status" value="1"/>
</dbReference>
<dbReference type="SMART" id="SM01041">
    <property type="entry name" value="BRO1"/>
    <property type="match status" value="1"/>
</dbReference>
<protein>
    <recommendedName>
        <fullName evidence="2">BRO1 domain-containing protein</fullName>
    </recommendedName>
</protein>
<dbReference type="InterPro" id="IPR004328">
    <property type="entry name" value="BRO1_dom"/>
</dbReference>
<reference evidence="3" key="1">
    <citation type="submission" date="2020-01" db="EMBL/GenBank/DDBJ databases">
        <title>Development of genomics and gene disruption for Polysphondylium violaceum indicates a role for the polyketide synthase stlB in stalk morphogenesis.</title>
        <authorList>
            <person name="Narita B."/>
            <person name="Kawabe Y."/>
            <person name="Kin K."/>
            <person name="Saito T."/>
            <person name="Gibbs R."/>
            <person name="Kuspa A."/>
            <person name="Muzny D."/>
            <person name="Queller D."/>
            <person name="Richards S."/>
            <person name="Strassman J."/>
            <person name="Sucgang R."/>
            <person name="Worley K."/>
            <person name="Schaap P."/>
        </authorList>
    </citation>
    <scope>NUCLEOTIDE SEQUENCE</scope>
    <source>
        <strain evidence="3">QSvi11</strain>
    </source>
</reference>
<evidence type="ECO:0000313" key="4">
    <source>
        <dbReference type="Proteomes" id="UP000695562"/>
    </source>
</evidence>
<dbReference type="PANTHER" id="PTHR23032:SF13">
    <property type="entry name" value="BRO1 DOMAIN-CONTAINING PROTEIN BROX"/>
    <property type="match status" value="1"/>
</dbReference>
<dbReference type="OrthoDB" id="10266451at2759"/>
<dbReference type="Proteomes" id="UP000695562">
    <property type="component" value="Unassembled WGS sequence"/>
</dbReference>
<evidence type="ECO:0000313" key="3">
    <source>
        <dbReference type="EMBL" id="KAF2073958.1"/>
    </source>
</evidence>
<dbReference type="Pfam" id="PF03097">
    <property type="entry name" value="BRO1"/>
    <property type="match status" value="1"/>
</dbReference>
<dbReference type="EMBL" id="AJWJ01000173">
    <property type="protein sequence ID" value="KAF2073958.1"/>
    <property type="molecule type" value="Genomic_DNA"/>
</dbReference>
<evidence type="ECO:0000256" key="1">
    <source>
        <dbReference type="ARBA" id="ARBA00008901"/>
    </source>
</evidence>
<keyword evidence="4" id="KW-1185">Reference proteome</keyword>
<comment type="similarity">
    <text evidence="1">Belongs to the BROX family.</text>
</comment>
<dbReference type="Gene3D" id="1.25.40.280">
    <property type="entry name" value="alix/aip1 like domains"/>
    <property type="match status" value="1"/>
</dbReference>
<dbReference type="InterPro" id="IPR038499">
    <property type="entry name" value="BRO1_sf"/>
</dbReference>
<sequence>MDNTPYDSYCFFIHRLKIRTKVNLKADVLQLSKDSQDPIIVKLAQEINDASDLIDTYFFSEKARSLKDINRGELINSVDNYISMLAGLVGSKAYQPSQDSTTESAVAATTTNTINANTGDIQEINEDEIMDIENKKEKSSSQENNDKIRKNFKFTWTTVFGSERSTTFSDTLVEMMSVLFNLGVWYLGYSEYIISNKWSKTDGLSEDDRQTVYDFLLKAAGIFESLRGSMFSSVAQEDKCTDFSDAILRTLYLQSMAQAQEITVGRAFKKNTSASTITKLAVDTSSLYKEARDCLESNYREKMAEYRLEKFYNFIIYKISLYESLAYQQQAFALNCSHKYGEAIATAKKSQAILKKTLTSLVRPCVCITLSQETLTRPTSSLLPIIDSTLARLERENKIIGFQSIPDEISPLPEGSRLVKVRSYVYPPVNAAWTFIDNISSKFNSDKKIES</sequence>
<dbReference type="InterPro" id="IPR038898">
    <property type="entry name" value="BROX"/>
</dbReference>
<feature type="domain" description="BRO1" evidence="2">
    <location>
        <begin position="154"/>
        <end position="451"/>
    </location>
</feature>
<evidence type="ECO:0000259" key="2">
    <source>
        <dbReference type="PROSITE" id="PS51180"/>
    </source>
</evidence>
<dbReference type="PROSITE" id="PS51180">
    <property type="entry name" value="BRO1"/>
    <property type="match status" value="1"/>
</dbReference>
<dbReference type="AlphaFoldDB" id="A0A8J4PU58"/>
<comment type="caution">
    <text evidence="3">The sequence shown here is derived from an EMBL/GenBank/DDBJ whole genome shotgun (WGS) entry which is preliminary data.</text>
</comment>
<accession>A0A8J4PU58</accession>
<gene>
    <name evidence="3" type="ORF">CYY_004745</name>
</gene>
<name>A0A8J4PU58_9MYCE</name>
<proteinExistence type="inferred from homology"/>